<evidence type="ECO:0000313" key="1">
    <source>
        <dbReference type="EMBL" id="GAI74273.1"/>
    </source>
</evidence>
<comment type="caution">
    <text evidence="1">The sequence shown here is derived from an EMBL/GenBank/DDBJ whole genome shotgun (WGS) entry which is preliminary data.</text>
</comment>
<dbReference type="AlphaFoldDB" id="X1R164"/>
<reference evidence="1" key="1">
    <citation type="journal article" date="2014" name="Front. Microbiol.">
        <title>High frequency of phylogenetically diverse reductive dehalogenase-homologous genes in deep subseafloor sedimentary metagenomes.</title>
        <authorList>
            <person name="Kawai M."/>
            <person name="Futagami T."/>
            <person name="Toyoda A."/>
            <person name="Takaki Y."/>
            <person name="Nishi S."/>
            <person name="Hori S."/>
            <person name="Arai W."/>
            <person name="Tsubouchi T."/>
            <person name="Morono Y."/>
            <person name="Uchiyama I."/>
            <person name="Ito T."/>
            <person name="Fujiyama A."/>
            <person name="Inagaki F."/>
            <person name="Takami H."/>
        </authorList>
    </citation>
    <scope>NUCLEOTIDE SEQUENCE</scope>
    <source>
        <strain evidence="1">Expedition CK06-06</strain>
    </source>
</reference>
<organism evidence="1">
    <name type="scientific">marine sediment metagenome</name>
    <dbReference type="NCBI Taxonomy" id="412755"/>
    <lineage>
        <taxon>unclassified sequences</taxon>
        <taxon>metagenomes</taxon>
        <taxon>ecological metagenomes</taxon>
    </lineage>
</organism>
<protein>
    <submittedName>
        <fullName evidence="1">Uncharacterized protein</fullName>
    </submittedName>
</protein>
<sequence length="64" mass="7183">MSFVRTKKFSNGRVYYYLVEGHRDKNDGNKVKQKVIKYLGKEPPADGVILGLLTKAKPASVNTN</sequence>
<name>X1R164_9ZZZZ</name>
<proteinExistence type="predicted"/>
<dbReference type="EMBL" id="BARW01007617">
    <property type="protein sequence ID" value="GAI74273.1"/>
    <property type="molecule type" value="Genomic_DNA"/>
</dbReference>
<gene>
    <name evidence="1" type="ORF">S12H4_15812</name>
</gene>
<accession>X1R164</accession>